<evidence type="ECO:0000313" key="1">
    <source>
        <dbReference type="EMBL" id="RRH68333.1"/>
    </source>
</evidence>
<dbReference type="Pfam" id="PF11150">
    <property type="entry name" value="DUF2927"/>
    <property type="match status" value="1"/>
</dbReference>
<evidence type="ECO:0000313" key="2">
    <source>
        <dbReference type="Proteomes" id="UP000282125"/>
    </source>
</evidence>
<dbReference type="EMBL" id="RRAZ01000060">
    <property type="protein sequence ID" value="RRH68333.1"/>
    <property type="molecule type" value="Genomic_DNA"/>
</dbReference>
<keyword evidence="2" id="KW-1185">Reference proteome</keyword>
<proteinExistence type="predicted"/>
<dbReference type="AlphaFoldDB" id="A0A3P3D1P7"/>
<accession>A0A3P3D1P7</accession>
<reference evidence="1 2" key="1">
    <citation type="submission" date="2018-11" db="EMBL/GenBank/DDBJ databases">
        <title>Gemmobacter sp. nov., YIM 102744-1 draft genome.</title>
        <authorList>
            <person name="Li G."/>
            <person name="Jiang Y."/>
        </authorList>
    </citation>
    <scope>NUCLEOTIDE SEQUENCE [LARGE SCALE GENOMIC DNA]</scope>
    <source>
        <strain evidence="1 2">YIM 102744-1</strain>
    </source>
</reference>
<sequence>MSDDGGAAKRVRLAASFLSLTALIACGLQSPQVSPLRPSPRPEAVIPALPQEPSRESKAVARHFAAVEADLLSRGLLRRDGGGADTPFGPRQIAENFTRIALYDEYAPGAGVLVARETPSKLRRWQAPVRIGLRFGPSVSEAARSHDRAVIAAYAQRLSKVTGHSVRLSDQSPNFWLYVVSEDERPGMGPDWAKLFPGLDPGELRAATEMPLSTFCLVMAISAGTSPVYTQALAVVRAEMPDLMRLACYHEELAQGLGLANDYARARPSIFNDDEEFATLTPLDETLLSLLYDRRLRPGMREAEVSPLLPALIAERLPGGS</sequence>
<dbReference type="OrthoDB" id="3295600at2"/>
<name>A0A3P3D1P7_9RHOB</name>
<comment type="caution">
    <text evidence="1">The sequence shown here is derived from an EMBL/GenBank/DDBJ whole genome shotgun (WGS) entry which is preliminary data.</text>
</comment>
<protein>
    <submittedName>
        <fullName evidence="1">DUF2927 domain-containing protein</fullName>
    </submittedName>
</protein>
<organism evidence="1 2">
    <name type="scientific">Falsigemmobacter faecalis</name>
    <dbReference type="NCBI Taxonomy" id="2488730"/>
    <lineage>
        <taxon>Bacteria</taxon>
        <taxon>Pseudomonadati</taxon>
        <taxon>Pseudomonadota</taxon>
        <taxon>Alphaproteobacteria</taxon>
        <taxon>Rhodobacterales</taxon>
        <taxon>Paracoccaceae</taxon>
        <taxon>Falsigemmobacter</taxon>
    </lineage>
</organism>
<gene>
    <name evidence="1" type="ORF">EG244_19520</name>
</gene>
<dbReference type="RefSeq" id="WP_124966829.1">
    <property type="nucleotide sequence ID" value="NZ_RRAZ01000060.1"/>
</dbReference>
<dbReference type="InterPro" id="IPR021323">
    <property type="entry name" value="DUF2927"/>
</dbReference>
<dbReference type="Proteomes" id="UP000282125">
    <property type="component" value="Unassembled WGS sequence"/>
</dbReference>